<feature type="compositionally biased region" description="Basic and acidic residues" evidence="1">
    <location>
        <begin position="69"/>
        <end position="79"/>
    </location>
</feature>
<dbReference type="GO" id="GO:0003677">
    <property type="term" value="F:DNA binding"/>
    <property type="evidence" value="ECO:0007669"/>
    <property type="project" value="UniProtKB-KW"/>
</dbReference>
<dbReference type="Gene3D" id="1.10.10.60">
    <property type="entry name" value="Homeodomain-like"/>
    <property type="match status" value="1"/>
</dbReference>
<sequence length="173" mass="20208">MQLIIISSLMENSQKYHKWTNDDKQLFTKLYKLHGTAFDRYVPFFHDVTLSQIKSFYNNQLHKNKEIKNREMNKDDKHATASPQTPNKHLAARAQPSHQEKPILIPSGAPTIVNEHLDQTQIFARIENTAPLQEPAIIIQDRDMGVNDGTPYYIRELNDGVDYFNYSPYRFDE</sequence>
<comment type="caution">
    <text evidence="2">The sequence shown here is derived from an EMBL/GenBank/DDBJ whole genome shotgun (WGS) entry which is preliminary data.</text>
</comment>
<evidence type="ECO:0000313" key="2">
    <source>
        <dbReference type="EMBL" id="CAL6072469.1"/>
    </source>
</evidence>
<evidence type="ECO:0000313" key="3">
    <source>
        <dbReference type="Proteomes" id="UP001642409"/>
    </source>
</evidence>
<keyword evidence="3" id="KW-1185">Reference proteome</keyword>
<protein>
    <submittedName>
        <fullName evidence="2">Homeobox-like_domain superfamily</fullName>
    </submittedName>
</protein>
<name>A0ABP1L0X3_9EUKA</name>
<proteinExistence type="predicted"/>
<keyword evidence="2" id="KW-0371">Homeobox</keyword>
<dbReference type="InterPro" id="IPR009057">
    <property type="entry name" value="Homeodomain-like_sf"/>
</dbReference>
<keyword evidence="2" id="KW-0238">DNA-binding</keyword>
<dbReference type="Proteomes" id="UP001642409">
    <property type="component" value="Unassembled WGS sequence"/>
</dbReference>
<reference evidence="2 3" key="1">
    <citation type="submission" date="2024-07" db="EMBL/GenBank/DDBJ databases">
        <authorList>
            <person name="Akdeniz Z."/>
        </authorList>
    </citation>
    <scope>NUCLEOTIDE SEQUENCE [LARGE SCALE GENOMIC DNA]</scope>
</reference>
<evidence type="ECO:0000256" key="1">
    <source>
        <dbReference type="SAM" id="MobiDB-lite"/>
    </source>
</evidence>
<feature type="region of interest" description="Disordered" evidence="1">
    <location>
        <begin position="69"/>
        <end position="102"/>
    </location>
</feature>
<dbReference type="SUPFAM" id="SSF46689">
    <property type="entry name" value="Homeodomain-like"/>
    <property type="match status" value="1"/>
</dbReference>
<gene>
    <name evidence="2" type="ORF">HINF_LOCUS55640</name>
</gene>
<organism evidence="2 3">
    <name type="scientific">Hexamita inflata</name>
    <dbReference type="NCBI Taxonomy" id="28002"/>
    <lineage>
        <taxon>Eukaryota</taxon>
        <taxon>Metamonada</taxon>
        <taxon>Diplomonadida</taxon>
        <taxon>Hexamitidae</taxon>
        <taxon>Hexamitinae</taxon>
        <taxon>Hexamita</taxon>
    </lineage>
</organism>
<dbReference type="EMBL" id="CAXDID020000295">
    <property type="protein sequence ID" value="CAL6072469.1"/>
    <property type="molecule type" value="Genomic_DNA"/>
</dbReference>
<accession>A0ABP1L0X3</accession>